<reference evidence="2" key="1">
    <citation type="submission" date="2020-01" db="EMBL/GenBank/DDBJ databases">
        <authorList>
            <consortium name="DOE Joint Genome Institute"/>
            <person name="Haridas S."/>
            <person name="Albert R."/>
            <person name="Binder M."/>
            <person name="Bloem J."/>
            <person name="Labutti K."/>
            <person name="Salamov A."/>
            <person name="Andreopoulos B."/>
            <person name="Baker S.E."/>
            <person name="Barry K."/>
            <person name="Bills G."/>
            <person name="Bluhm B.H."/>
            <person name="Cannon C."/>
            <person name="Castanera R."/>
            <person name="Culley D.E."/>
            <person name="Daum C."/>
            <person name="Ezra D."/>
            <person name="Gonzalez J.B."/>
            <person name="Henrissat B."/>
            <person name="Kuo A."/>
            <person name="Liang C."/>
            <person name="Lipzen A."/>
            <person name="Lutzoni F."/>
            <person name="Magnuson J."/>
            <person name="Mondo S."/>
            <person name="Nolan M."/>
            <person name="Ohm R."/>
            <person name="Pangilinan J."/>
            <person name="Park H.-J."/>
            <person name="Ramirez L."/>
            <person name="Alfaro M."/>
            <person name="Sun H."/>
            <person name="Tritt A."/>
            <person name="Yoshinaga Y."/>
            <person name="Zwiers L.-H."/>
            <person name="Turgeon B.G."/>
            <person name="Goodwin S.B."/>
            <person name="Spatafora J.W."/>
            <person name="Crous P.W."/>
            <person name="Grigoriev I.V."/>
        </authorList>
    </citation>
    <scope>NUCLEOTIDE SEQUENCE</scope>
    <source>
        <strain evidence="2">IPT5</strain>
    </source>
</reference>
<accession>A0A6A7AW08</accession>
<gene>
    <name evidence="2" type="ORF">T440DRAFT_481692</name>
</gene>
<dbReference type="OrthoDB" id="3690054at2759"/>
<sequence length="207" mass="23735">MHTTCIHREYCEYCGIPFPRPPAPRSNANGVLQRDHTLDTFITWPYPNPRDHGIRNWVTFPLQSGSDDVIDDETMMTGGIGPVGTIDANGDHEAERDVKHALRAGRTEIERQRWIKTLLEEHEAAKERWTRFPRDVVPGYRELSKEEREQLRRDYDAAKVLRAVRAERGLRLPYNSQGDYIGPGDDEQDHDRAEEQSDVNIGTSEAA</sequence>
<keyword evidence="3" id="KW-1185">Reference proteome</keyword>
<evidence type="ECO:0000313" key="3">
    <source>
        <dbReference type="Proteomes" id="UP000799423"/>
    </source>
</evidence>
<dbReference type="Proteomes" id="UP000799423">
    <property type="component" value="Unassembled WGS sequence"/>
</dbReference>
<dbReference type="AlphaFoldDB" id="A0A6A7AW08"/>
<evidence type="ECO:0000256" key="1">
    <source>
        <dbReference type="SAM" id="MobiDB-lite"/>
    </source>
</evidence>
<proteinExistence type="predicted"/>
<name>A0A6A7AW08_9PLEO</name>
<evidence type="ECO:0000313" key="2">
    <source>
        <dbReference type="EMBL" id="KAF2847466.1"/>
    </source>
</evidence>
<protein>
    <submittedName>
        <fullName evidence="2">Uncharacterized protein</fullName>
    </submittedName>
</protein>
<feature type="compositionally biased region" description="Polar residues" evidence="1">
    <location>
        <begin position="198"/>
        <end position="207"/>
    </location>
</feature>
<dbReference type="EMBL" id="MU006325">
    <property type="protein sequence ID" value="KAF2847466.1"/>
    <property type="molecule type" value="Genomic_DNA"/>
</dbReference>
<organism evidence="2 3">
    <name type="scientific">Plenodomus tracheiphilus IPT5</name>
    <dbReference type="NCBI Taxonomy" id="1408161"/>
    <lineage>
        <taxon>Eukaryota</taxon>
        <taxon>Fungi</taxon>
        <taxon>Dikarya</taxon>
        <taxon>Ascomycota</taxon>
        <taxon>Pezizomycotina</taxon>
        <taxon>Dothideomycetes</taxon>
        <taxon>Pleosporomycetidae</taxon>
        <taxon>Pleosporales</taxon>
        <taxon>Pleosporineae</taxon>
        <taxon>Leptosphaeriaceae</taxon>
        <taxon>Plenodomus</taxon>
    </lineage>
</organism>
<feature type="region of interest" description="Disordered" evidence="1">
    <location>
        <begin position="172"/>
        <end position="207"/>
    </location>
</feature>